<keyword evidence="6" id="KW-0456">Lyase</keyword>
<proteinExistence type="inferred from homology"/>
<dbReference type="Proteomes" id="UP000077202">
    <property type="component" value="Unassembled WGS sequence"/>
</dbReference>
<dbReference type="CDD" id="cd02009">
    <property type="entry name" value="TPP_SHCHC_synthase"/>
    <property type="match status" value="1"/>
</dbReference>
<dbReference type="SUPFAM" id="SSF56322">
    <property type="entry name" value="ADC synthase"/>
    <property type="match status" value="1"/>
</dbReference>
<dbReference type="GO" id="GO:0009234">
    <property type="term" value="P:menaquinone biosynthetic process"/>
    <property type="evidence" value="ECO:0007669"/>
    <property type="project" value="InterPro"/>
</dbReference>
<dbReference type="Pfam" id="PF02776">
    <property type="entry name" value="TPP_enzyme_N"/>
    <property type="match status" value="1"/>
</dbReference>
<dbReference type="GO" id="GO:0016829">
    <property type="term" value="F:lyase activity"/>
    <property type="evidence" value="ECO:0007669"/>
    <property type="project" value="UniProtKB-KW"/>
</dbReference>
<dbReference type="SUPFAM" id="SSF53474">
    <property type="entry name" value="alpha/beta-Hydrolases"/>
    <property type="match status" value="1"/>
</dbReference>
<dbReference type="SMART" id="SM00922">
    <property type="entry name" value="MR_MLE"/>
    <property type="match status" value="1"/>
</dbReference>
<dbReference type="Pfam" id="PF16582">
    <property type="entry name" value="TPP_enzyme_M_2"/>
    <property type="match status" value="1"/>
</dbReference>
<dbReference type="NCBIfam" id="TIGR01927">
    <property type="entry name" value="menC_gam_Gplu"/>
    <property type="match status" value="1"/>
</dbReference>
<evidence type="ECO:0000256" key="5">
    <source>
        <dbReference type="ARBA" id="ARBA00023211"/>
    </source>
</evidence>
<dbReference type="InterPro" id="IPR029061">
    <property type="entry name" value="THDP-binding"/>
</dbReference>
<dbReference type="InterPro" id="IPR036849">
    <property type="entry name" value="Enolase-like_C_sf"/>
</dbReference>
<dbReference type="Pfam" id="PF00425">
    <property type="entry name" value="Chorismate_bind"/>
    <property type="match status" value="1"/>
</dbReference>
<reference evidence="9" key="1">
    <citation type="submission" date="2016-03" db="EMBL/GenBank/DDBJ databases">
        <title>Mechanisms controlling the formation of the plant cell surface in tip-growing cells are functionally conserved among land plants.</title>
        <authorList>
            <person name="Honkanen S."/>
            <person name="Jones V.A."/>
            <person name="Morieri G."/>
            <person name="Champion C."/>
            <person name="Hetherington A.J."/>
            <person name="Kelly S."/>
            <person name="Saint-Marcoux D."/>
            <person name="Proust H."/>
            <person name="Prescott H."/>
            <person name="Dolan L."/>
        </authorList>
    </citation>
    <scope>NUCLEOTIDE SEQUENCE [LARGE SCALE GENOMIC DNA]</scope>
    <source>
        <tissue evidence="9">Whole gametophyte</tissue>
    </source>
</reference>
<dbReference type="HAMAP" id="MF_01659">
    <property type="entry name" value="MenD"/>
    <property type="match status" value="1"/>
</dbReference>
<dbReference type="PROSITE" id="PS00909">
    <property type="entry name" value="MR_MLE_2"/>
    <property type="match status" value="1"/>
</dbReference>
<keyword evidence="5" id="KW-0464">Manganese</keyword>
<dbReference type="SUPFAM" id="SSF52467">
    <property type="entry name" value="DHS-like NAD/FAD-binding domain"/>
    <property type="match status" value="1"/>
</dbReference>
<protein>
    <recommendedName>
        <fullName evidence="8">Mandelate racemase/muconate lactonizing enzyme C-terminal domain-containing protein</fullName>
    </recommendedName>
</protein>
<dbReference type="InterPro" id="IPR015890">
    <property type="entry name" value="Chorismate_C"/>
</dbReference>
<dbReference type="InterPro" id="IPR018110">
    <property type="entry name" value="Mandel_Rmase/mucon_lact_enz_CS"/>
</dbReference>
<dbReference type="InterPro" id="IPR029065">
    <property type="entry name" value="Enolase_C-like"/>
</dbReference>
<organism evidence="9 10">
    <name type="scientific">Marchantia polymorpha subsp. ruderalis</name>
    <dbReference type="NCBI Taxonomy" id="1480154"/>
    <lineage>
        <taxon>Eukaryota</taxon>
        <taxon>Viridiplantae</taxon>
        <taxon>Streptophyta</taxon>
        <taxon>Embryophyta</taxon>
        <taxon>Marchantiophyta</taxon>
        <taxon>Marchantiopsida</taxon>
        <taxon>Marchantiidae</taxon>
        <taxon>Marchantiales</taxon>
        <taxon>Marchantiaceae</taxon>
        <taxon>Marchantia</taxon>
    </lineage>
</organism>
<keyword evidence="3" id="KW-0460">Magnesium</keyword>
<dbReference type="InterPro" id="IPR005801">
    <property type="entry name" value="ADC_synthase"/>
</dbReference>
<dbReference type="NCBIfam" id="TIGR00173">
    <property type="entry name" value="menD"/>
    <property type="match status" value="1"/>
</dbReference>
<evidence type="ECO:0000256" key="2">
    <source>
        <dbReference type="ARBA" id="ARBA00022723"/>
    </source>
</evidence>
<dbReference type="InterPro" id="IPR013342">
    <property type="entry name" value="Mandelate_racemase_C"/>
</dbReference>
<evidence type="ECO:0000259" key="8">
    <source>
        <dbReference type="SMART" id="SM00922"/>
    </source>
</evidence>
<dbReference type="CDD" id="cd07037">
    <property type="entry name" value="TPP_PYR_MenD"/>
    <property type="match status" value="1"/>
</dbReference>
<name>A0A176VBP3_MARPO</name>
<dbReference type="Gene3D" id="3.40.50.1220">
    <property type="entry name" value="TPP-binding domain"/>
    <property type="match status" value="1"/>
</dbReference>
<evidence type="ECO:0000313" key="9">
    <source>
        <dbReference type="EMBL" id="OAE18270.1"/>
    </source>
</evidence>
<dbReference type="Gene3D" id="3.40.50.1820">
    <property type="entry name" value="alpha/beta hydrolase"/>
    <property type="match status" value="1"/>
</dbReference>
<dbReference type="Pfam" id="PF00561">
    <property type="entry name" value="Abhydrolase_1"/>
    <property type="match status" value="1"/>
</dbReference>
<dbReference type="InterPro" id="IPR029058">
    <property type="entry name" value="AB_hydrolase_fold"/>
</dbReference>
<dbReference type="InterPro" id="IPR012001">
    <property type="entry name" value="Thiamin_PyroP_enz_TPP-bd_dom"/>
</dbReference>
<dbReference type="SFLD" id="SFLDF00009">
    <property type="entry name" value="o-succinylbenzoate_synthase"/>
    <property type="match status" value="1"/>
</dbReference>
<dbReference type="InterPro" id="IPR029035">
    <property type="entry name" value="DHS-like_NAD/FAD-binding_dom"/>
</dbReference>
<keyword evidence="1" id="KW-0808">Transferase</keyword>
<dbReference type="Gene3D" id="3.60.120.10">
    <property type="entry name" value="Anthranilate synthase"/>
    <property type="match status" value="1"/>
</dbReference>
<dbReference type="Pfam" id="PF13378">
    <property type="entry name" value="MR_MLE_C"/>
    <property type="match status" value="1"/>
</dbReference>
<evidence type="ECO:0000256" key="6">
    <source>
        <dbReference type="ARBA" id="ARBA00023239"/>
    </source>
</evidence>
<dbReference type="PANTHER" id="PTHR42916">
    <property type="entry name" value="2-SUCCINYL-5-ENOLPYRUVYL-6-HYDROXY-3-CYCLOHEXENE-1-CARBOXYLATE SYNTHASE"/>
    <property type="match status" value="1"/>
</dbReference>
<comment type="caution">
    <text evidence="9">The sequence shown here is derived from an EMBL/GenBank/DDBJ whole genome shotgun (WGS) entry which is preliminary data.</text>
</comment>
<dbReference type="GO" id="GO:0030976">
    <property type="term" value="F:thiamine pyrophosphate binding"/>
    <property type="evidence" value="ECO:0007669"/>
    <property type="project" value="InterPro"/>
</dbReference>
<dbReference type="Gene3D" id="3.40.50.970">
    <property type="match status" value="2"/>
</dbReference>
<dbReference type="InterPro" id="IPR000073">
    <property type="entry name" value="AB_hydrolase_1"/>
</dbReference>
<dbReference type="Gene3D" id="3.20.20.120">
    <property type="entry name" value="Enolase-like C-terminal domain"/>
    <property type="match status" value="1"/>
</dbReference>
<feature type="compositionally biased region" description="Polar residues" evidence="7">
    <location>
        <begin position="2034"/>
        <end position="2060"/>
    </location>
</feature>
<feature type="domain" description="Mandelate racemase/muconate lactonizing enzyme C-terminal" evidence="8">
    <location>
        <begin position="1506"/>
        <end position="1602"/>
    </location>
</feature>
<gene>
    <name evidence="9" type="ORF">AXG93_723s1220</name>
</gene>
<dbReference type="InterPro" id="IPR029017">
    <property type="entry name" value="Enolase-like_N"/>
</dbReference>
<dbReference type="PANTHER" id="PTHR42916:SF1">
    <property type="entry name" value="PROTEIN PHYLLO, CHLOROPLASTIC"/>
    <property type="match status" value="1"/>
</dbReference>
<evidence type="ECO:0000256" key="4">
    <source>
        <dbReference type="ARBA" id="ARBA00023052"/>
    </source>
</evidence>
<dbReference type="GO" id="GO:0070204">
    <property type="term" value="F:2-succinyl-5-enolpyruvyl-6-hydroxy-3-cyclohexene-1-carboxylic-acid synthase activity"/>
    <property type="evidence" value="ECO:0007669"/>
    <property type="project" value="InterPro"/>
</dbReference>
<dbReference type="InterPro" id="IPR004433">
    <property type="entry name" value="MenaQ_synth_MenD"/>
</dbReference>
<accession>A0A176VBP3</accession>
<dbReference type="InterPro" id="IPR011766">
    <property type="entry name" value="TPP_enzyme_TPP-bd"/>
</dbReference>
<evidence type="ECO:0000256" key="7">
    <source>
        <dbReference type="SAM" id="MobiDB-lite"/>
    </source>
</evidence>
<dbReference type="SFLD" id="SFLDS00001">
    <property type="entry name" value="Enolase"/>
    <property type="match status" value="1"/>
</dbReference>
<sequence length="2175" mass="236124">MATGAVVRQVKITAPDCCGIKRGPLQTDFFGRQVRVPASATAAVAVATNVKQFTASASDIQTFKYRSKSDLLNAALKSDALSDPVALETGLKFEIFEGLGGPDTSVSICETRNLPAAISLDEAMATLRSAIFNLQANPLSQESGTLRLQVPLPPGLKALQWLQSQPQHLHLLPRSYFSPRAARGSGIEDTTSSDTSKDFHAIDTNGVGGVAGVGSAVLFKGNKPFSLKDWKTMRRFLSISHPIIRAYGAMRFNPETEPSKEWQPFGSFYFFIPQIELCECEGCSLLAVNVAWDNSMNWTIMKALNNSLIVMQTVSTRICPDNERPLAQVLRREHVPDEPSWHDAVEKTLQLLCDRGEEISDNGAVSSVHPSISKVVMARRTKLELDDQLDPVSLLACLQEKDPSAYQFAIQVPDGSAFIGSSGKAVAHRSQMSWGKRTIQANEQAKIFLGQPERLFARDGLLVASEAVAGTRARGSGALKDFQLGMELMLSTKDHHEFDIVRESVKRHMKMVCKDVETEVNKCLIKQERVQHLYARFNGELADEAAEFDLLSVLHPTPAVCGHPQAAAKDAISTSESFDRGLYAGPVGWVGGGGAEFAVGIRSSLIQPGTSDKSPEQPHIPLTNDAASKLSISKDSVNNRIPASSSQRSPASKKPLEGKGTCIFLYAGVGIVKDSKSSSEWRELELKTSQFEALLEPRQPLEKVVNMNALWAKLIVEECCRLGITYFCIAPGSRSSPIAAAAAANPRITCVPCIDERSMGFHAVGYGRGANKAAALITSSGTAVSNLLPAVVESSQDFVPLLIITADRPAELHDSGANQTIDQGKHFAGFVRYHANLPAADDKMPARMVLTTVDSAVNKAMSAPSGPVHINIGFREPLAGTPQAWNAACLKGLERWIDTAAPYTQYIDCNPKLLGGVHPTYVADLEGIAELLESATEGMIIVGGLSAAEETWAVALLAQHLGWPVVPDILSGLRIGKVMCSSRVGERKVNIIHNFDQVLLSSSVAQSLRPDVVLQIGSRLTSKRLSQFLEAASPEAYIIVEEHSSRHDPSHIVTHRVQSSAADFSYTIMNATGSKPRTSFCSRLQILSEVVQREVFLRLQAESSLTEPYVAHYVVSCLPSDGALFLGNSMPIRDSDMYAHGALNLIGDKHEDSWEQSLPHLGARVGANRGASGIDGVLSTAIGFAAGSRQRVTLLVGDVSFLHDTNGLTLLSERVGQPPVTVVVVNNRGGGIFSLLPVAETMPEASFTTLFTTPHTVELKKLCQAHSVDHWYVKSKEDLKTALQVVQRSPLNCVIEVESTIEENADFHRFLQVSIGQAVTRAFHVISLSSSQLGNEVDFGSRISDAEYIQHRFALKAPPTTKMKRSSSGDETREGFLVRVTLFDGTSGIGEIVPLEGLHEESLLDAEEQLRVVITKLKGLHLLSTLALLNGSFGEWFTGVAGIQEKNILPSVRMGLEMALLAALGSTRSCSLLQLLCGVPHSTLTGPVDINSNVRVCGLLDSEGSAEDVAEAAADLVKEGFCTLKLKVGRRSSPLEDADVLKTIRKRVGPRICLRADANRKWSLQQALLFAESVPSCGLQFLEEPVRNLQDLVQFCKQTLLPVALDETLDENLLNVETLLPMFARIGVVAVVIKPSRVGGFEHAYRIAQYAQLQGMMVVISSAFESSMTLATLAQFAAYVDWKRLRAMPSATYDSSENQPNASIFSPIAHGLGTYKWLKDDPQLHVRSSKDGMEICCVEAAEHLECVQSSLSFKQPIFDKCHLSTYIIRVNLPYGSYSFHIKELGSENSKSPDKKPTLLFLHGFLGNGEDWLPVMDALSLTFRCISVDLPGHGHTAVETSMSSPLQSRSKAESDFSDADGAWSVQGLASALSELAQRVGEHNVILVGYSMGARIALHMALNNNQGISAAVVVSGSPGLHSSAARDIRAAHDDALAASLCEGGIHSFVDTWYSQPTWKSLRAHPDFELIKRSRVENQDVHSLAKSLSSFSTGRQRSLWGDLSMGEVPLLFVVGQEDTKFVGLAHQMVETRKRTSQLRQNSKNGKSLMPAQSQSNEESTSPRDSGLYAKDVEDDRSTSLLVIEGCGHNVPVESPLRLVKALREFATTVSRVRGPLDSIQKVLDVRVILMRFPAGVWFAPSCFLATLGASRPPTPVVLRWVNSIFKDECPLCSSSTSS</sequence>
<dbReference type="SUPFAM" id="SSF54826">
    <property type="entry name" value="Enolase N-terminal domain-like"/>
    <property type="match status" value="1"/>
</dbReference>
<evidence type="ECO:0000256" key="3">
    <source>
        <dbReference type="ARBA" id="ARBA00022842"/>
    </source>
</evidence>
<dbReference type="GO" id="GO:0009063">
    <property type="term" value="P:amino acid catabolic process"/>
    <property type="evidence" value="ECO:0007669"/>
    <property type="project" value="InterPro"/>
</dbReference>
<evidence type="ECO:0000256" key="1">
    <source>
        <dbReference type="ARBA" id="ARBA00022679"/>
    </source>
</evidence>
<keyword evidence="4" id="KW-0786">Thiamine pyrophosphate</keyword>
<evidence type="ECO:0000313" key="10">
    <source>
        <dbReference type="Proteomes" id="UP000077202"/>
    </source>
</evidence>
<dbReference type="EMBL" id="LVLJ01004086">
    <property type="protein sequence ID" value="OAE18270.1"/>
    <property type="molecule type" value="Genomic_DNA"/>
</dbReference>
<feature type="region of interest" description="Disordered" evidence="7">
    <location>
        <begin position="2029"/>
        <end position="2066"/>
    </location>
</feature>
<dbReference type="SFLD" id="SFLDG00180">
    <property type="entry name" value="muconate_cycloisomerase"/>
    <property type="match status" value="1"/>
</dbReference>
<dbReference type="GO" id="GO:0046872">
    <property type="term" value="F:metal ion binding"/>
    <property type="evidence" value="ECO:0007669"/>
    <property type="project" value="UniProtKB-KW"/>
</dbReference>
<dbReference type="Gene3D" id="3.30.390.10">
    <property type="entry name" value="Enolase-like, N-terminal domain"/>
    <property type="match status" value="1"/>
</dbReference>
<keyword evidence="2" id="KW-0479">Metal-binding</keyword>
<dbReference type="Pfam" id="PF02775">
    <property type="entry name" value="TPP_enzyme_C"/>
    <property type="match status" value="1"/>
</dbReference>
<dbReference type="SUPFAM" id="SSF52518">
    <property type="entry name" value="Thiamin diphosphate-binding fold (THDP-binding)"/>
    <property type="match status" value="2"/>
</dbReference>
<dbReference type="InterPro" id="IPR032264">
    <property type="entry name" value="MenD_middle"/>
</dbReference>
<dbReference type="SUPFAM" id="SSF51604">
    <property type="entry name" value="Enolase C-terminal domain-like"/>
    <property type="match status" value="1"/>
</dbReference>
<keyword evidence="10" id="KW-1185">Reference proteome</keyword>